<evidence type="ECO:0000259" key="7">
    <source>
        <dbReference type="PROSITE" id="PS51900"/>
    </source>
</evidence>
<sequence length="399" mass="45535">MPLNARQVETAKPRDKAYKLADGGGLYLMVNTNGSKYWRMKYRFAGKEKKLSFGTYPDISLAEARTKRDEARKTLANDKDPGEVKKAELLAQKLSVTNTFEAIAVEWYNAKVSGWSKNYADYVNRAFKNNVFPFVGSQPVNEIKPLELLSVLQRMEKRGAPELASKVRQRCSEVFRYAIVTGRAEYNPAADLGSALQGYEKQHYPFLTAAELPEFLQKLSQYTGSLVTLLATRLLMLTGLRTVELRMAEWSEIDFENHIWEIPKSRMKMRRPHIVPLSAQSLAALRQLKQLTGTYQFIFAGRNDVNKPMSEASINMVIKRIGYDKRATGHGFRHTMSTILHEEGFNTAWIETQLAHVDKNAIRGTYNHAQYLEGRKEMMQWYGDYLDGLRLDGNVARVS</sequence>
<dbReference type="Proteomes" id="UP000002363">
    <property type="component" value="Chromosome"/>
</dbReference>
<dbReference type="PROSITE" id="PS51900">
    <property type="entry name" value="CB"/>
    <property type="match status" value="1"/>
</dbReference>
<dbReference type="InterPro" id="IPR002104">
    <property type="entry name" value="Integrase_catalytic"/>
</dbReference>
<dbReference type="GeneID" id="99779809"/>
<dbReference type="OrthoDB" id="9795573at2"/>
<dbReference type="PANTHER" id="PTHR30629">
    <property type="entry name" value="PROPHAGE INTEGRASE"/>
    <property type="match status" value="1"/>
</dbReference>
<evidence type="ECO:0000256" key="2">
    <source>
        <dbReference type="ARBA" id="ARBA00022908"/>
    </source>
</evidence>
<dbReference type="CDD" id="cd00801">
    <property type="entry name" value="INT_P4_C"/>
    <property type="match status" value="1"/>
</dbReference>
<dbReference type="InterPro" id="IPR038488">
    <property type="entry name" value="Integrase_DNA-bd_sf"/>
</dbReference>
<keyword evidence="3 5" id="KW-0238">DNA-binding</keyword>
<dbReference type="SUPFAM" id="SSF56349">
    <property type="entry name" value="DNA breaking-rejoining enzymes"/>
    <property type="match status" value="1"/>
</dbReference>
<evidence type="ECO:0000313" key="8">
    <source>
        <dbReference type="EMBL" id="ADF63222.1"/>
    </source>
</evidence>
<proteinExistence type="inferred from homology"/>
<dbReference type="EnsemblBacteria" id="ADF63222">
    <property type="protein sequence ID" value="ADF63222"/>
    <property type="gene ID" value="ECL_03688"/>
</dbReference>
<dbReference type="Pfam" id="PF13356">
    <property type="entry name" value="Arm-DNA-bind_3"/>
    <property type="match status" value="1"/>
</dbReference>
<keyword evidence="4" id="KW-0233">DNA recombination</keyword>
<comment type="similarity">
    <text evidence="1">Belongs to the 'phage' integrase family.</text>
</comment>
<dbReference type="Gene3D" id="1.10.150.130">
    <property type="match status" value="1"/>
</dbReference>
<dbReference type="HOGENOM" id="CLU_027562_0_0_6"/>
<name>A0A0H3CRR8_ENTCC</name>
<dbReference type="InterPro" id="IPR053876">
    <property type="entry name" value="Phage_int_M"/>
</dbReference>
<dbReference type="Pfam" id="PF22022">
    <property type="entry name" value="Phage_int_M"/>
    <property type="match status" value="1"/>
</dbReference>
<dbReference type="PATRIC" id="fig|716541.4.peg.3846"/>
<dbReference type="InterPro" id="IPR050808">
    <property type="entry name" value="Phage_Integrase"/>
</dbReference>
<feature type="domain" description="Tyr recombinase" evidence="6">
    <location>
        <begin position="202"/>
        <end position="379"/>
    </location>
</feature>
<dbReference type="eggNOG" id="COG0582">
    <property type="taxonomic scope" value="Bacteria"/>
</dbReference>
<evidence type="ECO:0000259" key="6">
    <source>
        <dbReference type="PROSITE" id="PS51898"/>
    </source>
</evidence>
<keyword evidence="2" id="KW-0229">DNA integration</keyword>
<dbReference type="RefSeq" id="WP_007851503.1">
    <property type="nucleotide sequence ID" value="NC_014121.1"/>
</dbReference>
<dbReference type="GO" id="GO:0006310">
    <property type="term" value="P:DNA recombination"/>
    <property type="evidence" value="ECO:0007669"/>
    <property type="project" value="UniProtKB-KW"/>
</dbReference>
<dbReference type="InterPro" id="IPR025166">
    <property type="entry name" value="Integrase_DNA_bind_dom"/>
</dbReference>
<evidence type="ECO:0000256" key="3">
    <source>
        <dbReference type="ARBA" id="ARBA00023125"/>
    </source>
</evidence>
<organism evidence="8 9">
    <name type="scientific">Enterobacter cloacae subsp. cloacae (strain ATCC 13047 / DSM 30054 / NBRC 13535 / NCTC 10005 / WDCM 00083 / NCDC 279-56)</name>
    <dbReference type="NCBI Taxonomy" id="716541"/>
    <lineage>
        <taxon>Bacteria</taxon>
        <taxon>Pseudomonadati</taxon>
        <taxon>Pseudomonadota</taxon>
        <taxon>Gammaproteobacteria</taxon>
        <taxon>Enterobacterales</taxon>
        <taxon>Enterobacteriaceae</taxon>
        <taxon>Enterobacter</taxon>
        <taxon>Enterobacter cloacae complex</taxon>
    </lineage>
</organism>
<dbReference type="EMBL" id="CP001918">
    <property type="protein sequence ID" value="ADF63222.1"/>
    <property type="molecule type" value="Genomic_DNA"/>
</dbReference>
<dbReference type="Pfam" id="PF00589">
    <property type="entry name" value="Phage_integrase"/>
    <property type="match status" value="1"/>
</dbReference>
<keyword evidence="9" id="KW-1185">Reference proteome</keyword>
<dbReference type="STRING" id="716541.ECL_03688"/>
<dbReference type="PROSITE" id="PS51898">
    <property type="entry name" value="TYR_RECOMBINASE"/>
    <property type="match status" value="1"/>
</dbReference>
<evidence type="ECO:0000313" key="9">
    <source>
        <dbReference type="Proteomes" id="UP000002363"/>
    </source>
</evidence>
<protein>
    <submittedName>
        <fullName evidence="8">Putative integrase</fullName>
    </submittedName>
</protein>
<evidence type="ECO:0000256" key="1">
    <source>
        <dbReference type="ARBA" id="ARBA00008857"/>
    </source>
</evidence>
<reference evidence="8 9" key="1">
    <citation type="journal article" date="2010" name="J. Bacteriol.">
        <title>Complete genome sequence of Enterobacter cloacae subsp. cloacae type strain ATCC 13047.</title>
        <authorList>
            <person name="Ren Y."/>
            <person name="Ren Y."/>
            <person name="Zhou Z."/>
            <person name="Guo X."/>
            <person name="Li Y."/>
            <person name="Feng L."/>
            <person name="Wang L."/>
        </authorList>
    </citation>
    <scope>NUCLEOTIDE SEQUENCE [LARGE SCALE GENOMIC DNA]</scope>
    <source>
        <strain evidence="9">ATCC 13047 / DSM 30054 / NBRC 13535 / NCTC 10005 / WDCM 00083 / NCDC 279-56</strain>
    </source>
</reference>
<dbReference type="KEGG" id="enc:ECL_03688"/>
<dbReference type="GO" id="GO:0015074">
    <property type="term" value="P:DNA integration"/>
    <property type="evidence" value="ECO:0007669"/>
    <property type="project" value="UniProtKB-KW"/>
</dbReference>
<dbReference type="InterPro" id="IPR044068">
    <property type="entry name" value="CB"/>
</dbReference>
<evidence type="ECO:0000256" key="4">
    <source>
        <dbReference type="ARBA" id="ARBA00023172"/>
    </source>
</evidence>
<dbReference type="Gene3D" id="3.30.160.390">
    <property type="entry name" value="Integrase, DNA-binding domain"/>
    <property type="match status" value="1"/>
</dbReference>
<evidence type="ECO:0000256" key="5">
    <source>
        <dbReference type="PROSITE-ProRule" id="PRU01248"/>
    </source>
</evidence>
<accession>A0A0H3CRR8</accession>
<dbReference type="AlphaFoldDB" id="A0A0H3CRR8"/>
<feature type="domain" description="Core-binding (CB)" evidence="7">
    <location>
        <begin position="98"/>
        <end position="179"/>
    </location>
</feature>
<dbReference type="PANTHER" id="PTHR30629:SF2">
    <property type="entry name" value="PROPHAGE INTEGRASE INTS-RELATED"/>
    <property type="match status" value="1"/>
</dbReference>
<dbReference type="InterPro" id="IPR013762">
    <property type="entry name" value="Integrase-like_cat_sf"/>
</dbReference>
<dbReference type="GO" id="GO:0003677">
    <property type="term" value="F:DNA binding"/>
    <property type="evidence" value="ECO:0007669"/>
    <property type="project" value="UniProtKB-UniRule"/>
</dbReference>
<dbReference type="Gene3D" id="1.10.443.10">
    <property type="entry name" value="Intergrase catalytic core"/>
    <property type="match status" value="1"/>
</dbReference>
<dbReference type="InterPro" id="IPR011010">
    <property type="entry name" value="DNA_brk_join_enz"/>
</dbReference>
<gene>
    <name evidence="8" type="ordered locus">ECL_03688</name>
</gene>
<dbReference type="InterPro" id="IPR010998">
    <property type="entry name" value="Integrase_recombinase_N"/>
</dbReference>